<reference evidence="3 4" key="1">
    <citation type="submission" date="2023-11" db="EMBL/GenBank/DDBJ databases">
        <title>Analysis of the Genomes of Mucilaginibacter gossypii cycad 4 and M. sabulilitoris SNA2: microbes with the potential for plant growth promotion.</title>
        <authorList>
            <person name="Hirsch A.M."/>
            <person name="Humm E."/>
            <person name="Rubbi M."/>
            <person name="Del Vecchio G."/>
            <person name="Ha S.M."/>
            <person name="Pellegrini M."/>
            <person name="Gunsalus R.P."/>
        </authorList>
    </citation>
    <scope>NUCLEOTIDE SEQUENCE [LARGE SCALE GENOMIC DNA]</scope>
    <source>
        <strain evidence="3 4">SNA2</strain>
    </source>
</reference>
<organism evidence="3 4">
    <name type="scientific">Mucilaginibacter sabulilitoris</name>
    <dbReference type="NCBI Taxonomy" id="1173583"/>
    <lineage>
        <taxon>Bacteria</taxon>
        <taxon>Pseudomonadati</taxon>
        <taxon>Bacteroidota</taxon>
        <taxon>Sphingobacteriia</taxon>
        <taxon>Sphingobacteriales</taxon>
        <taxon>Sphingobacteriaceae</taxon>
        <taxon>Mucilaginibacter</taxon>
    </lineage>
</organism>
<evidence type="ECO:0000259" key="2">
    <source>
        <dbReference type="Pfam" id="PF16871"/>
    </source>
</evidence>
<sequence length="441" mass="48364">MNTRIKKAIGKIFTALAICLLLQLSSHATVIPADSVITVPLGGNAWVSNGAKARIDSAGLVNWSGAADVISVYVRAESEGSLNIDLKLFVPDGSAKIKVTAGETVLTKTISNHKPAIINFGKAIIKATGYVQIKLQGLQKSGKVYANVSDLLLSGSALAKGAVYVKDNHGNYFHWGRRGPSVHLNYRLPVETQDNVEWFYNEVTVPVGNDVIGSYFMADGFNAGYFGMQVNSSTERRVLFSIWSPFETDDPKSIPDSLKINLLKKGEGVHAGEFGGEGSGGQSYMVYPWVAGKTYAFLVHAQADVASKTTILTAYFKPVDQSSWQLIASFKRPKSGLYLKNLYSFLENFEPDMGNVQRKVFFGNGWVADTTGKWYPLTKALFTGDATANINYRKDYGGGVKGDQFFLRNCGFFNDFSLLKVELMRQQSANKHPEINFNKLP</sequence>
<feature type="chain" id="PRO_5046842155" evidence="1">
    <location>
        <begin position="29"/>
        <end position="441"/>
    </location>
</feature>
<dbReference type="Pfam" id="PF11958">
    <property type="entry name" value="DUF3472"/>
    <property type="match status" value="1"/>
</dbReference>
<feature type="signal peptide" evidence="1">
    <location>
        <begin position="1"/>
        <end position="28"/>
    </location>
</feature>
<evidence type="ECO:0000256" key="1">
    <source>
        <dbReference type="SAM" id="SignalP"/>
    </source>
</evidence>
<keyword evidence="4" id="KW-1185">Reference proteome</keyword>
<protein>
    <submittedName>
        <fullName evidence="3">DUF3472 domain-containing protein</fullName>
    </submittedName>
</protein>
<proteinExistence type="predicted"/>
<dbReference type="InterPro" id="IPR021862">
    <property type="entry name" value="DUF3472"/>
</dbReference>
<accession>A0ABZ0TY88</accession>
<keyword evidence="1" id="KW-0732">Signal</keyword>
<dbReference type="Proteomes" id="UP001324380">
    <property type="component" value="Chromosome"/>
</dbReference>
<evidence type="ECO:0000313" key="3">
    <source>
        <dbReference type="EMBL" id="WPU96085.1"/>
    </source>
</evidence>
<dbReference type="InterPro" id="IPR031712">
    <property type="entry name" value="DUF5077"/>
</dbReference>
<dbReference type="RefSeq" id="WP_321565188.1">
    <property type="nucleotide sequence ID" value="NZ_CP139558.1"/>
</dbReference>
<dbReference type="EMBL" id="CP139558">
    <property type="protein sequence ID" value="WPU96085.1"/>
    <property type="molecule type" value="Genomic_DNA"/>
</dbReference>
<evidence type="ECO:0000313" key="4">
    <source>
        <dbReference type="Proteomes" id="UP001324380"/>
    </source>
</evidence>
<dbReference type="Pfam" id="PF16871">
    <property type="entry name" value="DUF5077"/>
    <property type="match status" value="1"/>
</dbReference>
<gene>
    <name evidence="3" type="ORF">SNE25_11190</name>
</gene>
<name>A0ABZ0TY88_9SPHI</name>
<feature type="domain" description="DUF5077" evidence="2">
    <location>
        <begin position="39"/>
        <end position="157"/>
    </location>
</feature>